<feature type="domain" description="DUF38" evidence="2">
    <location>
        <begin position="1062"/>
        <end position="1175"/>
    </location>
</feature>
<proteinExistence type="predicted"/>
<dbReference type="Pfam" id="PF01827">
    <property type="entry name" value="FTH"/>
    <property type="match status" value="1"/>
</dbReference>
<organism evidence="3 4">
    <name type="scientific">Caenorhabditis nigoni</name>
    <dbReference type="NCBI Taxonomy" id="1611254"/>
    <lineage>
        <taxon>Eukaryota</taxon>
        <taxon>Metazoa</taxon>
        <taxon>Ecdysozoa</taxon>
        <taxon>Nematoda</taxon>
        <taxon>Chromadorea</taxon>
        <taxon>Rhabditida</taxon>
        <taxon>Rhabditina</taxon>
        <taxon>Rhabditomorpha</taxon>
        <taxon>Rhabditoidea</taxon>
        <taxon>Rhabditidae</taxon>
        <taxon>Peloderinae</taxon>
        <taxon>Caenorhabditis</taxon>
    </lineage>
</organism>
<dbReference type="OrthoDB" id="10540468at2759"/>
<gene>
    <name evidence="3" type="primary">Cnig_chr_V.g17409</name>
    <name evidence="3" type="ORF">B9Z55_017409</name>
</gene>
<evidence type="ECO:0000256" key="1">
    <source>
        <dbReference type="SAM" id="MobiDB-lite"/>
    </source>
</evidence>
<feature type="compositionally biased region" description="Basic and acidic residues" evidence="1">
    <location>
        <begin position="554"/>
        <end position="576"/>
    </location>
</feature>
<dbReference type="InterPro" id="IPR002900">
    <property type="entry name" value="DUF38/FTH_CAE_spp"/>
</dbReference>
<accession>A0A2G5T9K2</accession>
<comment type="caution">
    <text evidence="3">The sequence shown here is derived from an EMBL/GenBank/DDBJ whole genome shotgun (WGS) entry which is preliminary data.</text>
</comment>
<reference evidence="4" key="1">
    <citation type="submission" date="2017-10" db="EMBL/GenBank/DDBJ databases">
        <title>Rapid genome shrinkage in a self-fertile nematode reveals novel sperm competition proteins.</title>
        <authorList>
            <person name="Yin D."/>
            <person name="Schwarz E.M."/>
            <person name="Thomas C.G."/>
            <person name="Felde R.L."/>
            <person name="Korf I.F."/>
            <person name="Cutter A.D."/>
            <person name="Schartner C.M."/>
            <person name="Ralston E.J."/>
            <person name="Meyer B.J."/>
            <person name="Haag E.S."/>
        </authorList>
    </citation>
    <scope>NUCLEOTIDE SEQUENCE [LARGE SCALE GENOMIC DNA]</scope>
    <source>
        <strain evidence="4">JU1422</strain>
    </source>
</reference>
<dbReference type="Proteomes" id="UP000230233">
    <property type="component" value="Chromosome V"/>
</dbReference>
<feature type="region of interest" description="Disordered" evidence="1">
    <location>
        <begin position="387"/>
        <end position="433"/>
    </location>
</feature>
<keyword evidence="4" id="KW-1185">Reference proteome</keyword>
<dbReference type="AlphaFoldDB" id="A0A2G5T9K2"/>
<sequence length="1228" mass="136641">MPRPENGHISIPSTSPNSVIQQMLQNLTNPPQIPPAPNPVNHLDQSWSGNRINHGNSLHWQLSNDTRPPANLPYLANPSQSLNPPLALADPSAQSLESPLYPNVKLPPVPKLPINDVRTNEPSMNGFYLPERRNSLFPHLSNDAIPSGTPPHLTNSRLWLNPPSDFAVLPDQSLQTPTFSSFELPPDLNFAINGGQKNGEHKNDVNSPATINSFFPDLKKVTEPDLWAKKELPISTLVQKFKPASVSNFELSPALISATNGQGLWDNGTMGQKHGGLMNGISPELMKLFIQNENNASAPHHHANPQASAGLPARNLPHSPVFELSPAKISATNENREWDNGTMGQRNGGSMDGISPELMKLLHQHQHKMPEAEHLATALHLANQQSSVAPKVKRYQRQQLEKVPSAVHKPQKRPRGRPKNTTTTAGVVNDSPNYYISTIPIPTEEATHNTRTPHQSLEKQKQGATQQTWTPPFENTVHRRQIAEPSPDPISDRSFNGFSRIASLLDRQERVSFHGSIVHGTPIRAGNGSRKRRMAEIGAEVNDGFRSSIAHSRSIQDRRQVHGKEEDEGLERKEDEEQVEKIEWVDGGRYEMLSREVESGQRAVTMDLESHLKLEFPLTGESSANRRADQGTFSETLGLSDLSSAFVKFEATSVKLYNAPSSSDSAESVQPYQAMVNFYPQPEASTSSEFNVINKSLLTVDEFPTDPVSSEEDQHQPDSIEVFIRENFVAPAPPNSSFVGKESNSHQVSSFGNGENAAGAGELEHLLQNLSENLEVPHPYFEAKDDDISYDSGDNHISNDNLIEQGSSKGFTEHEEDLAGRSGKLNIEGSFKKGKISDQSSEALNVYDQEMDHQDIEGLDDLLYFVAKNMAEDSRKEVLGQENASRHADAVRAQEEDVMVPEAVEEAENEGDGYFQMDDGVPEAEERVLLDDVEMDDVVEMAEDEAEPEAQEQEEEVVEEDVEEMVPQNGPIVTIVIRNPTVILTVNGIEELEVPALEFEAVLQRLRQVEVIRELVFECDHHLRQLADSIRDAIVESLGNEEFQIPAVRFVYKCSTTGAGLFMELLKRLNPEVLKSVKVENEKFPSCFICDLQVLEQWKNLEALEILPVVPADANEDYFLAIDDFKVTLSSASSYEIISLVEKFRSRAPKSDVLPKFDICTVRPSNFNNLEIPNVLLDIYQNGIRMITGTTLVPENLAVFKFETNRLQGKFVPRNVIEEANDLSIFFD</sequence>
<name>A0A2G5T9K2_9PELO</name>
<feature type="compositionally biased region" description="Basic residues" evidence="1">
    <location>
        <begin position="409"/>
        <end position="418"/>
    </location>
</feature>
<evidence type="ECO:0000313" key="4">
    <source>
        <dbReference type="Proteomes" id="UP000230233"/>
    </source>
</evidence>
<evidence type="ECO:0000259" key="2">
    <source>
        <dbReference type="Pfam" id="PF01827"/>
    </source>
</evidence>
<dbReference type="EMBL" id="PDUG01000005">
    <property type="protein sequence ID" value="PIC23863.1"/>
    <property type="molecule type" value="Genomic_DNA"/>
</dbReference>
<evidence type="ECO:0000313" key="3">
    <source>
        <dbReference type="EMBL" id="PIC23863.1"/>
    </source>
</evidence>
<feature type="region of interest" description="Disordered" evidence="1">
    <location>
        <begin position="548"/>
        <end position="576"/>
    </location>
</feature>
<feature type="compositionally biased region" description="Polar residues" evidence="1">
    <location>
        <begin position="419"/>
        <end position="433"/>
    </location>
</feature>
<feature type="region of interest" description="Disordered" evidence="1">
    <location>
        <begin position="27"/>
        <end position="46"/>
    </location>
</feature>
<protein>
    <recommendedName>
        <fullName evidence="2">DUF38 domain-containing protein</fullName>
    </recommendedName>
</protein>